<proteinExistence type="predicted"/>
<evidence type="ECO:0000313" key="3">
    <source>
        <dbReference type="Proteomes" id="UP000234275"/>
    </source>
</evidence>
<keyword evidence="3" id="KW-1185">Reference proteome</keyword>
<name>A0A2I2G6B1_9EURO</name>
<dbReference type="Pfam" id="PF00651">
    <property type="entry name" value="BTB"/>
    <property type="match status" value="1"/>
</dbReference>
<dbReference type="PANTHER" id="PTHR47843">
    <property type="entry name" value="BTB DOMAIN-CONTAINING PROTEIN-RELATED"/>
    <property type="match status" value="1"/>
</dbReference>
<dbReference type="GeneID" id="36561106"/>
<dbReference type="VEuPathDB" id="FungiDB:P170DRAFT_477031"/>
<dbReference type="PANTHER" id="PTHR47843:SF5">
    <property type="entry name" value="BTB_POZ DOMAIN PROTEIN"/>
    <property type="match status" value="1"/>
</dbReference>
<protein>
    <recommendedName>
        <fullName evidence="1">BTB domain-containing protein</fullName>
    </recommendedName>
</protein>
<dbReference type="Proteomes" id="UP000234275">
    <property type="component" value="Unassembled WGS sequence"/>
</dbReference>
<dbReference type="PROSITE" id="PS50097">
    <property type="entry name" value="BTB"/>
    <property type="match status" value="1"/>
</dbReference>
<organism evidence="2 3">
    <name type="scientific">Aspergillus steynii IBT 23096</name>
    <dbReference type="NCBI Taxonomy" id="1392250"/>
    <lineage>
        <taxon>Eukaryota</taxon>
        <taxon>Fungi</taxon>
        <taxon>Dikarya</taxon>
        <taxon>Ascomycota</taxon>
        <taxon>Pezizomycotina</taxon>
        <taxon>Eurotiomycetes</taxon>
        <taxon>Eurotiomycetidae</taxon>
        <taxon>Eurotiales</taxon>
        <taxon>Aspergillaceae</taxon>
        <taxon>Aspergillus</taxon>
        <taxon>Aspergillus subgen. Circumdati</taxon>
    </lineage>
</organism>
<accession>A0A2I2G6B1</accession>
<dbReference type="AlphaFoldDB" id="A0A2I2G6B1"/>
<dbReference type="EMBL" id="MSFO01000005">
    <property type="protein sequence ID" value="PLB48415.1"/>
    <property type="molecule type" value="Genomic_DNA"/>
</dbReference>
<gene>
    <name evidence="2" type="ORF">P170DRAFT_477031</name>
</gene>
<comment type="caution">
    <text evidence="2">The sequence shown here is derived from an EMBL/GenBank/DDBJ whole genome shotgun (WGS) entry which is preliminary data.</text>
</comment>
<dbReference type="InterPro" id="IPR011333">
    <property type="entry name" value="SKP1/BTB/POZ_sf"/>
</dbReference>
<dbReference type="Gene3D" id="3.30.710.10">
    <property type="entry name" value="Potassium Channel Kv1.1, Chain A"/>
    <property type="match status" value="1"/>
</dbReference>
<dbReference type="InterPro" id="IPR000210">
    <property type="entry name" value="BTB/POZ_dom"/>
</dbReference>
<dbReference type="SUPFAM" id="SSF54695">
    <property type="entry name" value="POZ domain"/>
    <property type="match status" value="1"/>
</dbReference>
<evidence type="ECO:0000313" key="2">
    <source>
        <dbReference type="EMBL" id="PLB48415.1"/>
    </source>
</evidence>
<dbReference type="OrthoDB" id="6359816at2759"/>
<feature type="domain" description="BTB" evidence="1">
    <location>
        <begin position="22"/>
        <end position="89"/>
    </location>
</feature>
<dbReference type="RefSeq" id="XP_024703717.1">
    <property type="nucleotide sequence ID" value="XM_024853408.1"/>
</dbReference>
<reference evidence="2 3" key="1">
    <citation type="submission" date="2016-12" db="EMBL/GenBank/DDBJ databases">
        <title>The genomes of Aspergillus section Nigri reveals drivers in fungal speciation.</title>
        <authorList>
            <consortium name="DOE Joint Genome Institute"/>
            <person name="Vesth T.C."/>
            <person name="Nybo J."/>
            <person name="Theobald S."/>
            <person name="Brandl J."/>
            <person name="Frisvad J.C."/>
            <person name="Nielsen K.F."/>
            <person name="Lyhne E.K."/>
            <person name="Kogle M.E."/>
            <person name="Kuo A."/>
            <person name="Riley R."/>
            <person name="Clum A."/>
            <person name="Nolan M."/>
            <person name="Lipzen A."/>
            <person name="Salamov A."/>
            <person name="Henrissat B."/>
            <person name="Wiebenga A."/>
            <person name="De Vries R.P."/>
            <person name="Grigoriev I.V."/>
            <person name="Mortensen U.H."/>
            <person name="Andersen M.R."/>
            <person name="Baker S.E."/>
        </authorList>
    </citation>
    <scope>NUCLEOTIDE SEQUENCE [LARGE SCALE GENOMIC DNA]</scope>
    <source>
        <strain evidence="2 3">IBT 23096</strain>
    </source>
</reference>
<sequence length="222" mass="25350">MAYKSYKPELLMCQILQPDKFSDLTFTCRGRSYRVHKSMVFPQSPVIEAACSGLLQIANDDVVEMSGFDIETVETMIEYLYTSNYTVSLLQETSDASENNGGTKPAKSPIIQALIPHLKMFNIANHYQIDELKQKTRDKIQRTVTKESYYTMSFETARFTYKMTNDSEIRQSIARHIVASCSAFNYDHTWSELTKDALVIDVLRELTTGLIQAHADLSDWSL</sequence>
<evidence type="ECO:0000259" key="1">
    <source>
        <dbReference type="PROSITE" id="PS50097"/>
    </source>
</evidence>
<dbReference type="CDD" id="cd18186">
    <property type="entry name" value="BTB_POZ_ZBTB_KLHL-like"/>
    <property type="match status" value="1"/>
</dbReference>
<dbReference type="STRING" id="1392250.A0A2I2G6B1"/>